<protein>
    <submittedName>
        <fullName evidence="1">Oidioi.mRNA.OKI2018_I69.XSR.g14157.t1.cds</fullName>
    </submittedName>
</protein>
<accession>A0ABN7S9H8</accession>
<dbReference type="Proteomes" id="UP001158576">
    <property type="component" value="Chromosome XSR"/>
</dbReference>
<reference evidence="1 2" key="1">
    <citation type="submission" date="2021-04" db="EMBL/GenBank/DDBJ databases">
        <authorList>
            <person name="Bliznina A."/>
        </authorList>
    </citation>
    <scope>NUCLEOTIDE SEQUENCE [LARGE SCALE GENOMIC DNA]</scope>
</reference>
<organism evidence="1 2">
    <name type="scientific">Oikopleura dioica</name>
    <name type="common">Tunicate</name>
    <dbReference type="NCBI Taxonomy" id="34765"/>
    <lineage>
        <taxon>Eukaryota</taxon>
        <taxon>Metazoa</taxon>
        <taxon>Chordata</taxon>
        <taxon>Tunicata</taxon>
        <taxon>Appendicularia</taxon>
        <taxon>Copelata</taxon>
        <taxon>Oikopleuridae</taxon>
        <taxon>Oikopleura</taxon>
    </lineage>
</organism>
<proteinExistence type="predicted"/>
<gene>
    <name evidence="1" type="ORF">OKIOD_LOCUS5715</name>
</gene>
<evidence type="ECO:0000313" key="2">
    <source>
        <dbReference type="Proteomes" id="UP001158576"/>
    </source>
</evidence>
<name>A0ABN7S9H8_OIKDI</name>
<evidence type="ECO:0000313" key="1">
    <source>
        <dbReference type="EMBL" id="CAG5095369.1"/>
    </source>
</evidence>
<sequence>MATTGRYKIKKKYGLDLPSRVLANFADVLDLKRQEGLMRLIYAVRNIFQGVWKDGKACTIGMTGYGAEVDACHEIEHYGGPNVEVFDYCDRHFRILELDLLKFAWKLTRFDKRPFLLDRLDYAIEKVEGAYFWLPIRCEICNDPDYILNDLDAHGLFPWCVCEETPQKMLSKYISEEFKPLIQSIFAPFEEAQLKKINSKKPLPIQSEIAAKDFPPLPKTRRTRQRTVSLPSDLSYIQLNFSIETEE</sequence>
<dbReference type="EMBL" id="OU015569">
    <property type="protein sequence ID" value="CAG5095369.1"/>
    <property type="molecule type" value="Genomic_DNA"/>
</dbReference>
<keyword evidence="2" id="KW-1185">Reference proteome</keyword>